<feature type="transmembrane region" description="Helical" evidence="1">
    <location>
        <begin position="51"/>
        <end position="73"/>
    </location>
</feature>
<organism evidence="3 4">
    <name type="scientific">Rhodobacter calidifons</name>
    <dbReference type="NCBI Taxonomy" id="2715277"/>
    <lineage>
        <taxon>Bacteria</taxon>
        <taxon>Pseudomonadati</taxon>
        <taxon>Pseudomonadota</taxon>
        <taxon>Alphaproteobacteria</taxon>
        <taxon>Rhodobacterales</taxon>
        <taxon>Rhodobacter group</taxon>
        <taxon>Rhodobacter</taxon>
    </lineage>
</organism>
<feature type="transmembrane region" description="Helical" evidence="1">
    <location>
        <begin position="176"/>
        <end position="196"/>
    </location>
</feature>
<comment type="caution">
    <text evidence="3">The sequence shown here is derived from an EMBL/GenBank/DDBJ whole genome shotgun (WGS) entry which is preliminary data.</text>
</comment>
<keyword evidence="4" id="KW-1185">Reference proteome</keyword>
<reference evidence="3 4" key="1">
    <citation type="journal article" date="2022" name="Microorganisms">
        <title>Genome Sequence and Characterization of a Xanthorhodopsin-Containing, Aerobic Anoxygenic Phototrophic Rhodobacter Species, Isolated from Mesophilic Conditions at Yellowstone National Park.</title>
        <authorList>
            <person name="Kyndt J.A."/>
            <person name="Robertson S."/>
            <person name="Shoffstall I.B."/>
            <person name="Ramaley R.F."/>
            <person name="Meyer T.E."/>
        </authorList>
    </citation>
    <scope>NUCLEOTIDE SEQUENCE [LARGE SCALE GENOMIC DNA]</scope>
    <source>
        <strain evidence="3 4">M37P</strain>
    </source>
</reference>
<evidence type="ECO:0000256" key="1">
    <source>
        <dbReference type="SAM" id="Phobius"/>
    </source>
</evidence>
<dbReference type="Pfam" id="PF07786">
    <property type="entry name" value="HGSNAT_cat"/>
    <property type="match status" value="1"/>
</dbReference>
<keyword evidence="1" id="KW-1133">Transmembrane helix</keyword>
<name>A0ABX0G4N2_9RHOB</name>
<feature type="transmembrane region" description="Helical" evidence="1">
    <location>
        <begin position="85"/>
        <end position="105"/>
    </location>
</feature>
<keyword evidence="1" id="KW-0472">Membrane</keyword>
<proteinExistence type="predicted"/>
<dbReference type="InterPro" id="IPR012429">
    <property type="entry name" value="HGSNAT_cat"/>
</dbReference>
<evidence type="ECO:0000313" key="3">
    <source>
        <dbReference type="EMBL" id="NHB75766.1"/>
    </source>
</evidence>
<feature type="transmembrane region" description="Helical" evidence="1">
    <location>
        <begin position="137"/>
        <end position="156"/>
    </location>
</feature>
<feature type="transmembrane region" description="Helical" evidence="1">
    <location>
        <begin position="111"/>
        <end position="130"/>
    </location>
</feature>
<evidence type="ECO:0000313" key="4">
    <source>
        <dbReference type="Proteomes" id="UP001515660"/>
    </source>
</evidence>
<dbReference type="RefSeq" id="WP_166401795.1">
    <property type="nucleotide sequence ID" value="NZ_JAANHS010000002.1"/>
</dbReference>
<dbReference type="Proteomes" id="UP001515660">
    <property type="component" value="Unassembled WGS sequence"/>
</dbReference>
<gene>
    <name evidence="3" type="ORF">G8O29_03290</name>
</gene>
<sequence length="243" mass="26661">MSSAPALLPPARLLGLDIARTLAVVCMVIFHFTFDLALFGHIDPGTMSQPFWYYFARMIAGSFLFLSGISLWLAHGRAIRWPAFWRRWAMIAGAAALVTTASIWLVPGGPIWFGILHAMAATALIGLVALRLPWPVTLALAAVIFAAAWGPRFPAFDPIWLVWTGLAETRPMMGDYVPLIPWAAPALAGIATAKALRLDHWRGTAPSRLAHTLTFPGRHSLIIYLVHQPILFGLFNLYARIAA</sequence>
<dbReference type="EMBL" id="JAANHS010000002">
    <property type="protein sequence ID" value="NHB75766.1"/>
    <property type="molecule type" value="Genomic_DNA"/>
</dbReference>
<protein>
    <submittedName>
        <fullName evidence="3">DUF1624 domain-containing protein</fullName>
    </submittedName>
</protein>
<feature type="transmembrane region" description="Helical" evidence="1">
    <location>
        <begin position="21"/>
        <end position="39"/>
    </location>
</feature>
<feature type="transmembrane region" description="Helical" evidence="1">
    <location>
        <begin position="221"/>
        <end position="241"/>
    </location>
</feature>
<keyword evidence="1" id="KW-0812">Transmembrane</keyword>
<accession>A0ABX0G4N2</accession>
<evidence type="ECO:0000259" key="2">
    <source>
        <dbReference type="Pfam" id="PF07786"/>
    </source>
</evidence>
<feature type="domain" description="Heparan-alpha-glucosaminide N-acetyltransferase catalytic" evidence="2">
    <location>
        <begin position="12"/>
        <end position="229"/>
    </location>
</feature>